<dbReference type="Gene3D" id="3.10.129.10">
    <property type="entry name" value="Hotdog Thioesterase"/>
    <property type="match status" value="1"/>
</dbReference>
<dbReference type="NCBIfam" id="TIGR00051">
    <property type="entry name" value="YbgC/FadM family acyl-CoA thioesterase"/>
    <property type="match status" value="1"/>
</dbReference>
<dbReference type="InterPro" id="IPR029069">
    <property type="entry name" value="HotDog_dom_sf"/>
</dbReference>
<evidence type="ECO:0000313" key="3">
    <source>
        <dbReference type="EMBL" id="RDV02951.1"/>
    </source>
</evidence>
<keyword evidence="4" id="KW-1185">Reference proteome</keyword>
<name>A0A371B6C1_9SPHN</name>
<gene>
    <name evidence="3" type="ORF">DXH95_13640</name>
</gene>
<dbReference type="InterPro" id="IPR006684">
    <property type="entry name" value="YbgC/YbaW"/>
</dbReference>
<dbReference type="EMBL" id="QRGP01000002">
    <property type="protein sequence ID" value="RDV02951.1"/>
    <property type="molecule type" value="Genomic_DNA"/>
</dbReference>
<dbReference type="AlphaFoldDB" id="A0A371B6C1"/>
<sequence length="156" mass="17918">MSKKDFAFRYPLRVRWAETDAQGVVFNARYLDYADVAVTEYWRACGLRLVNPDEPLEFHVKKATVLWNAPIFPDELIEVMCRTTKMGRSSITKIVEIHGATEDGSDDLRAEVELVSVFVDLESHRPMPFPEWIKDVFLKFDAKAENAPLLEEVPAE</sequence>
<evidence type="ECO:0000256" key="2">
    <source>
        <dbReference type="ARBA" id="ARBA00022801"/>
    </source>
</evidence>
<comment type="caution">
    <text evidence="3">The sequence shown here is derived from an EMBL/GenBank/DDBJ whole genome shotgun (WGS) entry which is preliminary data.</text>
</comment>
<proteinExistence type="inferred from homology"/>
<dbReference type="Proteomes" id="UP000263833">
    <property type="component" value="Unassembled WGS sequence"/>
</dbReference>
<dbReference type="GO" id="GO:0047617">
    <property type="term" value="F:fatty acyl-CoA hydrolase activity"/>
    <property type="evidence" value="ECO:0007669"/>
    <property type="project" value="TreeGrafter"/>
</dbReference>
<comment type="similarity">
    <text evidence="1">Belongs to the 4-hydroxybenzoyl-CoA thioesterase family.</text>
</comment>
<dbReference type="RefSeq" id="WP_115550056.1">
    <property type="nucleotide sequence ID" value="NZ_QRGP01000002.1"/>
</dbReference>
<evidence type="ECO:0000313" key="4">
    <source>
        <dbReference type="Proteomes" id="UP000263833"/>
    </source>
</evidence>
<dbReference type="SUPFAM" id="SSF54637">
    <property type="entry name" value="Thioesterase/thiol ester dehydrase-isomerase"/>
    <property type="match status" value="1"/>
</dbReference>
<protein>
    <submittedName>
        <fullName evidence="3">Acyl-CoA thioesterase</fullName>
    </submittedName>
</protein>
<organism evidence="3 4">
    <name type="scientific">Sphingorhabdus pulchriflava</name>
    <dbReference type="NCBI Taxonomy" id="2292257"/>
    <lineage>
        <taxon>Bacteria</taxon>
        <taxon>Pseudomonadati</taxon>
        <taxon>Pseudomonadota</taxon>
        <taxon>Alphaproteobacteria</taxon>
        <taxon>Sphingomonadales</taxon>
        <taxon>Sphingomonadaceae</taxon>
        <taxon>Sphingorhabdus</taxon>
    </lineage>
</organism>
<dbReference type="PANTHER" id="PTHR31793">
    <property type="entry name" value="4-HYDROXYBENZOYL-COA THIOESTERASE FAMILY MEMBER"/>
    <property type="match status" value="1"/>
</dbReference>
<dbReference type="PANTHER" id="PTHR31793:SF27">
    <property type="entry name" value="NOVEL THIOESTERASE SUPERFAMILY DOMAIN AND SAPOSIN A-TYPE DOMAIN CONTAINING PROTEIN (0610012H03RIK)"/>
    <property type="match status" value="1"/>
</dbReference>
<dbReference type="CDD" id="cd00586">
    <property type="entry name" value="4HBT"/>
    <property type="match status" value="1"/>
</dbReference>
<keyword evidence="2" id="KW-0378">Hydrolase</keyword>
<accession>A0A371B6C1</accession>
<reference evidence="4" key="1">
    <citation type="submission" date="2018-08" db="EMBL/GenBank/DDBJ databases">
        <authorList>
            <person name="Kim S.-J."/>
            <person name="Jung G.-Y."/>
        </authorList>
    </citation>
    <scope>NUCLEOTIDE SEQUENCE [LARGE SCALE GENOMIC DNA]</scope>
    <source>
        <strain evidence="4">GY_G</strain>
    </source>
</reference>
<dbReference type="OrthoDB" id="9799036at2"/>
<evidence type="ECO:0000256" key="1">
    <source>
        <dbReference type="ARBA" id="ARBA00005953"/>
    </source>
</evidence>
<dbReference type="Pfam" id="PF13279">
    <property type="entry name" value="4HBT_2"/>
    <property type="match status" value="1"/>
</dbReference>
<dbReference type="InterPro" id="IPR050563">
    <property type="entry name" value="4-hydroxybenzoyl-CoA_TE"/>
</dbReference>